<keyword evidence="2 7" id="KW-0479">Metal-binding</keyword>
<feature type="binding site" evidence="7">
    <location>
        <position position="289"/>
    </location>
    <ligand>
        <name>Zn(2+)</name>
        <dbReference type="ChEBI" id="CHEBI:29105"/>
        <note>catalytic</note>
    </ligand>
</feature>
<comment type="caution">
    <text evidence="12">The sequence shown here is derived from an EMBL/GenBank/DDBJ whole genome shotgun (WGS) entry which is preliminary data.</text>
</comment>
<dbReference type="GO" id="GO:0071586">
    <property type="term" value="P:CAAX-box protein processing"/>
    <property type="evidence" value="ECO:0007669"/>
    <property type="project" value="InterPro"/>
</dbReference>
<evidence type="ECO:0000256" key="9">
    <source>
        <dbReference type="SAM" id="Phobius"/>
    </source>
</evidence>
<evidence type="ECO:0000256" key="2">
    <source>
        <dbReference type="ARBA" id="ARBA00022723"/>
    </source>
</evidence>
<evidence type="ECO:0000256" key="3">
    <source>
        <dbReference type="ARBA" id="ARBA00022801"/>
    </source>
</evidence>
<organism evidence="12 13">
    <name type="scientific">Planomonospora sphaerica</name>
    <dbReference type="NCBI Taxonomy" id="161355"/>
    <lineage>
        <taxon>Bacteria</taxon>
        <taxon>Bacillati</taxon>
        <taxon>Actinomycetota</taxon>
        <taxon>Actinomycetes</taxon>
        <taxon>Streptosporangiales</taxon>
        <taxon>Streptosporangiaceae</taxon>
        <taxon>Planomonospora</taxon>
    </lineage>
</organism>
<evidence type="ECO:0000256" key="5">
    <source>
        <dbReference type="ARBA" id="ARBA00023049"/>
    </source>
</evidence>
<keyword evidence="9" id="KW-1133">Transmembrane helix</keyword>
<feature type="transmembrane region" description="Helical" evidence="9">
    <location>
        <begin position="77"/>
        <end position="97"/>
    </location>
</feature>
<keyword evidence="5 8" id="KW-0482">Metalloprotease</keyword>
<reference evidence="12 13" key="1">
    <citation type="journal article" date="2016" name="Genome Announc.">
        <title>Draft Genome Sequence of Planomonospora sphaerica JCM9374, a Rare Actinomycete.</title>
        <authorList>
            <person name="Dohra H."/>
            <person name="Suzuki T."/>
            <person name="Inoue Y."/>
            <person name="Kodani S."/>
        </authorList>
    </citation>
    <scope>NUCLEOTIDE SEQUENCE [LARGE SCALE GENOMIC DNA]</scope>
    <source>
        <strain evidence="12 13">JCM 9374</strain>
    </source>
</reference>
<evidence type="ECO:0000256" key="7">
    <source>
        <dbReference type="PIRSR" id="PIRSR627057-2"/>
    </source>
</evidence>
<feature type="binding site" evidence="7">
    <location>
        <position position="363"/>
    </location>
    <ligand>
        <name>Zn(2+)</name>
        <dbReference type="ChEBI" id="CHEBI:29105"/>
        <note>catalytic</note>
    </ligand>
</feature>
<feature type="transmembrane region" description="Helical" evidence="9">
    <location>
        <begin position="160"/>
        <end position="178"/>
    </location>
</feature>
<comment type="cofactor">
    <cofactor evidence="7 8">
        <name>Zn(2+)</name>
        <dbReference type="ChEBI" id="CHEBI:29105"/>
    </cofactor>
    <text evidence="7 8">Binds 1 zinc ion per subunit.</text>
</comment>
<dbReference type="EMBL" id="BDCX01000001">
    <property type="protein sequence ID" value="GAT64941.1"/>
    <property type="molecule type" value="Genomic_DNA"/>
</dbReference>
<protein>
    <submittedName>
        <fullName evidence="12">Peptidase</fullName>
    </submittedName>
</protein>
<dbReference type="RefSeq" id="WP_068894253.1">
    <property type="nucleotide sequence ID" value="NZ_BDCX01000001.1"/>
</dbReference>
<sequence length="430" mass="45215">MTSSTARASGARPGSPRAAGWALAALGAVTLAVVALSTPWRALPAAAPRVEPDPARDFTAGQIARSQAFDAVVGPPAYLSLGLTLVAAGLLVATPLGARLLERLPGGRWWLRVLLGVLAVTVAVELVRWPLGMWQEVHLRDYGLSTQDWPSWTADRLKNIGIRTALTAVMVLAVVALARRFARWWIPAALGAFTLTVTVSFAYPVLVEPVFNDFSPMAAGPLRDDLLAMAERDGVPVEDVLVADASRRTTALNAYVSGFGATRRIVVYDTLLRAPAEEVELVVAHELGHAATGDVLYGTLVGALGAACGACLLYLVASSGPVRRCTGVASLADPRAAGLVMGLLSLATVLSGPVQNAVSRQIEARADVHALNLTRDPATFAAMQKRLAVANISDLSPDVVEYVLYASHPAIPERIAAARSWAALNGLPEP</sequence>
<keyword evidence="9" id="KW-0472">Membrane</keyword>
<dbReference type="STRING" id="161355.PS9374_00573"/>
<dbReference type="InterPro" id="IPR032456">
    <property type="entry name" value="Peptidase_M48_N"/>
</dbReference>
<evidence type="ECO:0000313" key="12">
    <source>
        <dbReference type="EMBL" id="GAT64941.1"/>
    </source>
</evidence>
<keyword evidence="13" id="KW-1185">Reference proteome</keyword>
<keyword evidence="3 8" id="KW-0378">Hydrolase</keyword>
<dbReference type="CDD" id="cd07343">
    <property type="entry name" value="M48A_Zmpste24p_like"/>
    <property type="match status" value="1"/>
</dbReference>
<dbReference type="PANTHER" id="PTHR10120">
    <property type="entry name" value="CAAX PRENYL PROTEASE 1"/>
    <property type="match status" value="1"/>
</dbReference>
<dbReference type="Pfam" id="PF16491">
    <property type="entry name" value="Peptidase_M48_N"/>
    <property type="match status" value="1"/>
</dbReference>
<dbReference type="Pfam" id="PF01435">
    <property type="entry name" value="Peptidase_M48"/>
    <property type="match status" value="1"/>
</dbReference>
<feature type="binding site" evidence="7">
    <location>
        <position position="285"/>
    </location>
    <ligand>
        <name>Zn(2+)</name>
        <dbReference type="ChEBI" id="CHEBI:29105"/>
        <note>catalytic</note>
    </ligand>
</feature>
<feature type="transmembrane region" description="Helical" evidence="9">
    <location>
        <begin position="295"/>
        <end position="316"/>
    </location>
</feature>
<evidence type="ECO:0000256" key="1">
    <source>
        <dbReference type="ARBA" id="ARBA00022670"/>
    </source>
</evidence>
<proteinExistence type="inferred from homology"/>
<dbReference type="AlphaFoldDB" id="A0A161LTY7"/>
<feature type="transmembrane region" description="Helical" evidence="9">
    <location>
        <begin position="109"/>
        <end position="131"/>
    </location>
</feature>
<evidence type="ECO:0000259" key="11">
    <source>
        <dbReference type="Pfam" id="PF16491"/>
    </source>
</evidence>
<comment type="similarity">
    <text evidence="8">Belongs to the peptidase M48 family.</text>
</comment>
<feature type="domain" description="Peptidase M48" evidence="10">
    <location>
        <begin position="222"/>
        <end position="421"/>
    </location>
</feature>
<evidence type="ECO:0000313" key="13">
    <source>
        <dbReference type="Proteomes" id="UP000077701"/>
    </source>
</evidence>
<dbReference type="Proteomes" id="UP000077701">
    <property type="component" value="Unassembled WGS sequence"/>
</dbReference>
<keyword evidence="4 7" id="KW-0862">Zinc</keyword>
<evidence type="ECO:0000259" key="10">
    <source>
        <dbReference type="Pfam" id="PF01435"/>
    </source>
</evidence>
<dbReference type="GO" id="GO:0004222">
    <property type="term" value="F:metalloendopeptidase activity"/>
    <property type="evidence" value="ECO:0007669"/>
    <property type="project" value="InterPro"/>
</dbReference>
<accession>A0A161LTY7</accession>
<dbReference type="GO" id="GO:0046872">
    <property type="term" value="F:metal ion binding"/>
    <property type="evidence" value="ECO:0007669"/>
    <property type="project" value="UniProtKB-KW"/>
</dbReference>
<keyword evidence="9" id="KW-0812">Transmembrane</keyword>
<evidence type="ECO:0000256" key="6">
    <source>
        <dbReference type="PIRSR" id="PIRSR627057-1"/>
    </source>
</evidence>
<feature type="domain" description="CAAX prenyl protease 1 N-terminal" evidence="11">
    <location>
        <begin position="111"/>
        <end position="212"/>
    </location>
</feature>
<feature type="active site" description="Proton donor" evidence="6">
    <location>
        <position position="367"/>
    </location>
</feature>
<dbReference type="InterPro" id="IPR027057">
    <property type="entry name" value="CAXX_Prtase_1"/>
</dbReference>
<name>A0A161LTY7_9ACTN</name>
<dbReference type="Gene3D" id="3.30.2010.10">
    <property type="entry name" value="Metalloproteases ('zincins'), catalytic domain"/>
    <property type="match status" value="1"/>
</dbReference>
<dbReference type="OrthoDB" id="9781930at2"/>
<feature type="active site" evidence="6">
    <location>
        <position position="286"/>
    </location>
</feature>
<keyword evidence="1 8" id="KW-0645">Protease</keyword>
<dbReference type="InterPro" id="IPR001915">
    <property type="entry name" value="Peptidase_M48"/>
</dbReference>
<evidence type="ECO:0000256" key="8">
    <source>
        <dbReference type="RuleBase" id="RU003983"/>
    </source>
</evidence>
<evidence type="ECO:0000256" key="4">
    <source>
        <dbReference type="ARBA" id="ARBA00022833"/>
    </source>
</evidence>
<gene>
    <name evidence="12" type="ORF">PS9374_00573</name>
</gene>
<feature type="transmembrane region" description="Helical" evidence="9">
    <location>
        <begin position="185"/>
        <end position="206"/>
    </location>
</feature>
<reference evidence="13" key="2">
    <citation type="submission" date="2016-04" db="EMBL/GenBank/DDBJ databases">
        <title>Planomonospora sphaerica JCM9374 whole genome shotgun sequence.</title>
        <authorList>
            <person name="Suzuki T."/>
            <person name="Dohra H."/>
            <person name="Kodani S."/>
        </authorList>
    </citation>
    <scope>NUCLEOTIDE SEQUENCE [LARGE SCALE GENOMIC DNA]</scope>
    <source>
        <strain evidence="13">JCM 9374</strain>
    </source>
</reference>